<name>A0A4Q2UXR8_FUSOX</name>
<sequence>IKKHFPDIPLGTIKTTLRREAQRGADNISLPRSGAPRKLTEEQRDQIYDTVTTDPHITMRDLLDSVDNAVKLRSLRYLLRTQKARLGYTISGHQLAKGQME</sequence>
<proteinExistence type="predicted"/>
<evidence type="ECO:0000256" key="1">
    <source>
        <dbReference type="SAM" id="MobiDB-lite"/>
    </source>
</evidence>
<comment type="caution">
    <text evidence="2">The sequence shown here is derived from an EMBL/GenBank/DDBJ whole genome shotgun (WGS) entry which is preliminary data.</text>
</comment>
<dbReference type="EMBL" id="MQTW01002661">
    <property type="protein sequence ID" value="RYC77209.1"/>
    <property type="molecule type" value="Genomic_DNA"/>
</dbReference>
<feature type="compositionally biased region" description="Basic and acidic residues" evidence="1">
    <location>
        <begin position="38"/>
        <end position="47"/>
    </location>
</feature>
<evidence type="ECO:0008006" key="4">
    <source>
        <dbReference type="Google" id="ProtNLM"/>
    </source>
</evidence>
<gene>
    <name evidence="2" type="ORF">BFJ63_vAg19917</name>
</gene>
<evidence type="ECO:0000313" key="3">
    <source>
        <dbReference type="Proteomes" id="UP000290540"/>
    </source>
</evidence>
<feature type="region of interest" description="Disordered" evidence="1">
    <location>
        <begin position="13"/>
        <end position="51"/>
    </location>
</feature>
<dbReference type="AlphaFoldDB" id="A0A4Q2UXR8"/>
<evidence type="ECO:0000313" key="2">
    <source>
        <dbReference type="EMBL" id="RYC77209.1"/>
    </source>
</evidence>
<organism evidence="2 3">
    <name type="scientific">Fusarium oxysporum f. sp. narcissi</name>
    <dbReference type="NCBI Taxonomy" id="451672"/>
    <lineage>
        <taxon>Eukaryota</taxon>
        <taxon>Fungi</taxon>
        <taxon>Dikarya</taxon>
        <taxon>Ascomycota</taxon>
        <taxon>Pezizomycotina</taxon>
        <taxon>Sordariomycetes</taxon>
        <taxon>Hypocreomycetidae</taxon>
        <taxon>Hypocreales</taxon>
        <taxon>Nectriaceae</taxon>
        <taxon>Fusarium</taxon>
        <taxon>Fusarium oxysporum species complex</taxon>
    </lineage>
</organism>
<feature type="non-terminal residue" evidence="2">
    <location>
        <position position="1"/>
    </location>
</feature>
<reference evidence="2 3" key="1">
    <citation type="submission" date="2016-12" db="EMBL/GenBank/DDBJ databases">
        <title>Draft genome sequence of Fusarium oxysporum causing rot on Narcissus.</title>
        <authorList>
            <person name="Armitage A.D."/>
            <person name="Taylor A."/>
            <person name="Clarkson J.P."/>
            <person name="Harrison R.J."/>
            <person name="Jackson A.C."/>
        </authorList>
    </citation>
    <scope>NUCLEOTIDE SEQUENCE [LARGE SCALE GENOMIC DNA]</scope>
    <source>
        <strain evidence="2 3">N139</strain>
    </source>
</reference>
<dbReference type="Proteomes" id="UP000290540">
    <property type="component" value="Unassembled WGS sequence"/>
</dbReference>
<accession>A0A4Q2UXR8</accession>
<protein>
    <recommendedName>
        <fullName evidence="4">Transposase Tc1-like domain-containing protein</fullName>
    </recommendedName>
</protein>